<sequence>MATPCAHEADISLLNTAIVEIKDTLKDLKELLLSNAVLSEQVSHFKENITSIDIRLRKLELDVAQGKGANRWVERVVWCLTSAALGYYLKGSV</sequence>
<name>A0A8S5UAR1_9CAUD</name>
<protein>
    <submittedName>
        <fullName evidence="1">Uncharacterized protein</fullName>
    </submittedName>
</protein>
<reference evidence="1" key="1">
    <citation type="journal article" date="2021" name="Proc. Natl. Acad. Sci. U.S.A.">
        <title>A Catalog of Tens of Thousands of Viruses from Human Metagenomes Reveals Hidden Associations with Chronic Diseases.</title>
        <authorList>
            <person name="Tisza M.J."/>
            <person name="Buck C.B."/>
        </authorList>
    </citation>
    <scope>NUCLEOTIDE SEQUENCE</scope>
    <source>
        <strain evidence="1">CtCVG11</strain>
    </source>
</reference>
<proteinExistence type="predicted"/>
<dbReference type="EMBL" id="BK016055">
    <property type="protein sequence ID" value="DAF91515.1"/>
    <property type="molecule type" value="Genomic_DNA"/>
</dbReference>
<accession>A0A8S5UAR1</accession>
<organism evidence="1">
    <name type="scientific">Caudovirales sp. ctCVG11</name>
    <dbReference type="NCBI Taxonomy" id="2825759"/>
    <lineage>
        <taxon>Viruses</taxon>
        <taxon>Duplodnaviria</taxon>
        <taxon>Heunggongvirae</taxon>
        <taxon>Uroviricota</taxon>
        <taxon>Caudoviricetes</taxon>
    </lineage>
</organism>
<evidence type="ECO:0000313" key="1">
    <source>
        <dbReference type="EMBL" id="DAF91515.1"/>
    </source>
</evidence>